<keyword evidence="1" id="KW-0472">Membrane</keyword>
<protein>
    <recommendedName>
        <fullName evidence="4">Magnesium transporter MgtE intracellular domain-containing protein</fullName>
    </recommendedName>
</protein>
<evidence type="ECO:0008006" key="4">
    <source>
        <dbReference type="Google" id="ProtNLM"/>
    </source>
</evidence>
<keyword evidence="3" id="KW-1185">Reference proteome</keyword>
<dbReference type="EMBL" id="JARGDL010000003">
    <property type="protein sequence ID" value="MDF1611260.1"/>
    <property type="molecule type" value="Genomic_DNA"/>
</dbReference>
<sequence>MKEKIVYGLIFTLLFAIVSAGMIYFNSKYKNIFAFDFSPRINKEQLKKDLAKADTLKTNTLKTDSLKTNSLKVDSLKTEKDTLKTNELKNNEKIVASSEIKNKSIPQVTNTALTTEVPFRLPASDKTKAKKDSIYKEWVKQTVKIYESMDSKKAAKVIINYSDNIARDILLKMKKKKAAEILAELKPEVVSRIISVN</sequence>
<proteinExistence type="predicted"/>
<evidence type="ECO:0000256" key="1">
    <source>
        <dbReference type="SAM" id="Phobius"/>
    </source>
</evidence>
<evidence type="ECO:0000313" key="3">
    <source>
        <dbReference type="Proteomes" id="UP001221302"/>
    </source>
</evidence>
<comment type="caution">
    <text evidence="2">The sequence shown here is derived from an EMBL/GenBank/DDBJ whole genome shotgun (WGS) entry which is preliminary data.</text>
</comment>
<evidence type="ECO:0000313" key="2">
    <source>
        <dbReference type="EMBL" id="MDF1611260.1"/>
    </source>
</evidence>
<organism evidence="2 3">
    <name type="scientific">Stygiobacter electus</name>
    <dbReference type="NCBI Taxonomy" id="3032292"/>
    <lineage>
        <taxon>Bacteria</taxon>
        <taxon>Pseudomonadati</taxon>
        <taxon>Ignavibacteriota</taxon>
        <taxon>Ignavibacteria</taxon>
        <taxon>Ignavibacteriales</taxon>
        <taxon>Melioribacteraceae</taxon>
        <taxon>Stygiobacter</taxon>
    </lineage>
</organism>
<keyword evidence="1" id="KW-0812">Transmembrane</keyword>
<keyword evidence="1" id="KW-1133">Transmembrane helix</keyword>
<dbReference type="SUPFAM" id="SSF158791">
    <property type="entry name" value="MgtE N-terminal domain-like"/>
    <property type="match status" value="1"/>
</dbReference>
<name>A0AAE3P1U5_9BACT</name>
<gene>
    <name evidence="2" type="ORF">P0M35_03795</name>
</gene>
<dbReference type="AlphaFoldDB" id="A0AAE3P1U5"/>
<reference evidence="2" key="1">
    <citation type="submission" date="2023-03" db="EMBL/GenBank/DDBJ databases">
        <title>Stygiobacter electus gen. nov., sp. nov., facultatively anaerobic thermotolerant bacterium of the class Ignavibacteria from a well of Yessentuki mineral water deposit.</title>
        <authorList>
            <person name="Podosokorskaya O.A."/>
            <person name="Elcheninov A.G."/>
            <person name="Petrova N.F."/>
            <person name="Zavarzina D.G."/>
            <person name="Kublanov I.V."/>
            <person name="Merkel A.Y."/>
        </authorList>
    </citation>
    <scope>NUCLEOTIDE SEQUENCE</scope>
    <source>
        <strain evidence="2">09-Me</strain>
    </source>
</reference>
<feature type="transmembrane region" description="Helical" evidence="1">
    <location>
        <begin position="6"/>
        <end position="25"/>
    </location>
</feature>
<dbReference type="RefSeq" id="WP_321535026.1">
    <property type="nucleotide sequence ID" value="NZ_JARGDL010000003.1"/>
</dbReference>
<accession>A0AAE3P1U5</accession>
<dbReference type="Proteomes" id="UP001221302">
    <property type="component" value="Unassembled WGS sequence"/>
</dbReference>